<comment type="caution">
    <text evidence="3">The sequence shown here is derived from an EMBL/GenBank/DDBJ whole genome shotgun (WGS) entry which is preliminary data.</text>
</comment>
<dbReference type="SUPFAM" id="SSF50156">
    <property type="entry name" value="PDZ domain-like"/>
    <property type="match status" value="1"/>
</dbReference>
<dbReference type="GO" id="GO:0051537">
    <property type="term" value="F:2 iron, 2 sulfur cluster binding"/>
    <property type="evidence" value="ECO:0007669"/>
    <property type="project" value="InterPro"/>
</dbReference>
<evidence type="ECO:0000259" key="2">
    <source>
        <dbReference type="PROSITE" id="PS50106"/>
    </source>
</evidence>
<feature type="domain" description="PDZ" evidence="2">
    <location>
        <begin position="1"/>
        <end position="93"/>
    </location>
</feature>
<keyword evidence="1" id="KW-0472">Membrane</keyword>
<dbReference type="PROSITE" id="PS00197">
    <property type="entry name" value="2FE2S_FER_1"/>
    <property type="match status" value="1"/>
</dbReference>
<dbReference type="InterPro" id="IPR001478">
    <property type="entry name" value="PDZ"/>
</dbReference>
<sequence>MDPSPRKPLGLTLEAFPDGRGVGVSAITPESNADQLNRKVCITEEDTGMWILEGDRVIGVNGTETVDAQVEDIARLVGESEGDSVTLTLVRNTRSGPIKVVIMPDKKVATVRRNARLSSAVEFALGREIKYGCIDGWCGTCWHRERTTGWLFKPCSDMITSDWDNVMPMVLFPKPEKAGDATLLQPRGAGASLKGWPLKADFSRKCIQQVHTYTCIHVHICTSVRCTYLYIYMYMYVYMYISEEKYTYIYIYIYVYTYVYVHTYIYIYICMHICVYVTYVPLLIRIYVYMFIRIYIYIYVYIYLYVCIYVYMYICI</sequence>
<dbReference type="InterPro" id="IPR036010">
    <property type="entry name" value="2Fe-2S_ferredoxin-like_sf"/>
</dbReference>
<keyword evidence="1" id="KW-1133">Transmembrane helix</keyword>
<dbReference type="SMART" id="SM00228">
    <property type="entry name" value="PDZ"/>
    <property type="match status" value="1"/>
</dbReference>
<proteinExistence type="predicted"/>
<gene>
    <name evidence="3" type="ORF">SNAT2548_LOCUS26650</name>
</gene>
<feature type="transmembrane region" description="Helical" evidence="1">
    <location>
        <begin position="294"/>
        <end position="314"/>
    </location>
</feature>
<dbReference type="Gene3D" id="2.30.42.10">
    <property type="match status" value="1"/>
</dbReference>
<organism evidence="3 4">
    <name type="scientific">Symbiodinium natans</name>
    <dbReference type="NCBI Taxonomy" id="878477"/>
    <lineage>
        <taxon>Eukaryota</taxon>
        <taxon>Sar</taxon>
        <taxon>Alveolata</taxon>
        <taxon>Dinophyceae</taxon>
        <taxon>Suessiales</taxon>
        <taxon>Symbiodiniaceae</taxon>
        <taxon>Symbiodinium</taxon>
    </lineage>
</organism>
<dbReference type="OrthoDB" id="10259545at2759"/>
<dbReference type="AlphaFoldDB" id="A0A812SAX0"/>
<dbReference type="SUPFAM" id="SSF54292">
    <property type="entry name" value="2Fe-2S ferredoxin-like"/>
    <property type="match status" value="1"/>
</dbReference>
<keyword evidence="1" id="KW-0812">Transmembrane</keyword>
<accession>A0A812SAX0</accession>
<dbReference type="InterPro" id="IPR006058">
    <property type="entry name" value="2Fe2S_fd_BS"/>
</dbReference>
<dbReference type="PROSITE" id="PS50106">
    <property type="entry name" value="PDZ"/>
    <property type="match status" value="1"/>
</dbReference>
<evidence type="ECO:0000256" key="1">
    <source>
        <dbReference type="SAM" id="Phobius"/>
    </source>
</evidence>
<protein>
    <recommendedName>
        <fullName evidence="2">PDZ domain-containing protein</fullName>
    </recommendedName>
</protein>
<feature type="transmembrane region" description="Helical" evidence="1">
    <location>
        <begin position="216"/>
        <end position="237"/>
    </location>
</feature>
<dbReference type="InterPro" id="IPR036034">
    <property type="entry name" value="PDZ_sf"/>
</dbReference>
<feature type="transmembrane region" description="Helical" evidence="1">
    <location>
        <begin position="249"/>
        <end position="282"/>
    </location>
</feature>
<dbReference type="EMBL" id="CAJNDS010002436">
    <property type="protein sequence ID" value="CAE7474344.1"/>
    <property type="molecule type" value="Genomic_DNA"/>
</dbReference>
<keyword evidence="4" id="KW-1185">Reference proteome</keyword>
<name>A0A812SAX0_9DINO</name>
<evidence type="ECO:0000313" key="4">
    <source>
        <dbReference type="Proteomes" id="UP000604046"/>
    </source>
</evidence>
<evidence type="ECO:0000313" key="3">
    <source>
        <dbReference type="EMBL" id="CAE7474344.1"/>
    </source>
</evidence>
<dbReference type="Proteomes" id="UP000604046">
    <property type="component" value="Unassembled WGS sequence"/>
</dbReference>
<reference evidence="3" key="1">
    <citation type="submission" date="2021-02" db="EMBL/GenBank/DDBJ databases">
        <authorList>
            <person name="Dougan E. K."/>
            <person name="Rhodes N."/>
            <person name="Thang M."/>
            <person name="Chan C."/>
        </authorList>
    </citation>
    <scope>NUCLEOTIDE SEQUENCE</scope>
</reference>